<accession>A0ABT6C597</accession>
<name>A0ABT6C597_9MICO</name>
<organism evidence="2 3">
    <name type="scientific">Luteipulveratus flavus</name>
    <dbReference type="NCBI Taxonomy" id="3031728"/>
    <lineage>
        <taxon>Bacteria</taxon>
        <taxon>Bacillati</taxon>
        <taxon>Actinomycetota</taxon>
        <taxon>Actinomycetes</taxon>
        <taxon>Micrococcales</taxon>
        <taxon>Dermacoccaceae</taxon>
        <taxon>Luteipulveratus</taxon>
    </lineage>
</organism>
<dbReference type="RefSeq" id="WP_275238957.1">
    <property type="nucleotide sequence ID" value="NZ_JARFJC010000030.1"/>
</dbReference>
<dbReference type="Proteomes" id="UP001528912">
    <property type="component" value="Unassembled WGS sequence"/>
</dbReference>
<reference evidence="2 3" key="1">
    <citation type="submission" date="2023-03" db="EMBL/GenBank/DDBJ databases">
        <title>YIM 133296 draft genome.</title>
        <authorList>
            <person name="Xiong L."/>
        </authorList>
    </citation>
    <scope>NUCLEOTIDE SEQUENCE [LARGE SCALE GENOMIC DNA]</scope>
    <source>
        <strain evidence="2 3">YIM 133296</strain>
    </source>
</reference>
<gene>
    <name evidence="2" type="ORF">P4R38_03075</name>
</gene>
<sequence length="110" mass="11920">MTLTINEPWADRVGPDGVAAYVRILADVTDSYDDAPVAQVEEDLHARLDAEGLRLTDLAYAHLAEKIVETRGVGLCIVDHHGTVLHGTLAEADPPNATDDPEHPDRPIFS</sequence>
<keyword evidence="3" id="KW-1185">Reference proteome</keyword>
<evidence type="ECO:0000313" key="3">
    <source>
        <dbReference type="Proteomes" id="UP001528912"/>
    </source>
</evidence>
<feature type="compositionally biased region" description="Basic and acidic residues" evidence="1">
    <location>
        <begin position="100"/>
        <end position="110"/>
    </location>
</feature>
<evidence type="ECO:0000313" key="2">
    <source>
        <dbReference type="EMBL" id="MDF8263229.1"/>
    </source>
</evidence>
<evidence type="ECO:0000256" key="1">
    <source>
        <dbReference type="SAM" id="MobiDB-lite"/>
    </source>
</evidence>
<feature type="region of interest" description="Disordered" evidence="1">
    <location>
        <begin position="88"/>
        <end position="110"/>
    </location>
</feature>
<proteinExistence type="predicted"/>
<comment type="caution">
    <text evidence="2">The sequence shown here is derived from an EMBL/GenBank/DDBJ whole genome shotgun (WGS) entry which is preliminary data.</text>
</comment>
<dbReference type="EMBL" id="JAROAV010000009">
    <property type="protein sequence ID" value="MDF8263229.1"/>
    <property type="molecule type" value="Genomic_DNA"/>
</dbReference>
<protein>
    <submittedName>
        <fullName evidence="2">Uncharacterized protein</fullName>
    </submittedName>
</protein>